<dbReference type="Gene3D" id="3.40.50.300">
    <property type="entry name" value="P-loop containing nucleotide triphosphate hydrolases"/>
    <property type="match status" value="1"/>
</dbReference>
<sequence>MFIKSLKLKNFRNYNHLQHNFAKSKTLFVGKNAQGKTNLLEAVYYLSTLSSNRVKKDSELIKFNEQNCSISAQCIKSDTDVSLEVIINPPKNKILKVNGLKKNKSQDFLRVLKAVSFSAADLMLMRGEPSNRRKWLDLAICQVYGAYYDKLAKYNKIRLQKSNFLTQGYNDEGLLDAFNTQMSIAAANIVYLRIKFLAELEKIASIKHKTVSNGEILSFCYESDIPDGFGLKELCEFIYDKLCKIKDDEIRRAQCLFGPHRDDISFFINDVDAKKYASQGQQRTLVLALKLAELDIIKEKTGEEPVLLLDDVLAELDNVRQNYLLRAIGENTQTIITSVDTLAFDEEFLSDVDIVNISQGQIV</sequence>
<keyword evidence="9 10" id="KW-0234">DNA repair</keyword>
<organism evidence="12 13">
    <name type="scientific">Candidatus Galligastranaerophilus intestinavium</name>
    <dbReference type="NCBI Taxonomy" id="2840836"/>
    <lineage>
        <taxon>Bacteria</taxon>
        <taxon>Candidatus Galligastranaerophilus</taxon>
    </lineage>
</organism>
<comment type="caution">
    <text evidence="12">The sequence shown here is derived from an EMBL/GenBank/DDBJ whole genome shotgun (WGS) entry which is preliminary data.</text>
</comment>
<dbReference type="GO" id="GO:0003697">
    <property type="term" value="F:single-stranded DNA binding"/>
    <property type="evidence" value="ECO:0007669"/>
    <property type="project" value="UniProtKB-UniRule"/>
</dbReference>
<comment type="function">
    <text evidence="9 10">The RecF protein is involved in DNA metabolism; it is required for DNA replication and normal SOS inducibility. RecF binds preferentially to single-stranded, linear DNA. It also seems to bind ATP.</text>
</comment>
<keyword evidence="5 9" id="KW-0235">DNA replication</keyword>
<keyword evidence="9 10" id="KW-0742">SOS response</keyword>
<evidence type="ECO:0000256" key="4">
    <source>
        <dbReference type="ARBA" id="ARBA00022490"/>
    </source>
</evidence>
<evidence type="ECO:0000256" key="2">
    <source>
        <dbReference type="ARBA" id="ARBA00008016"/>
    </source>
</evidence>
<comment type="subcellular location">
    <subcellularLocation>
        <location evidence="1 9 10">Cytoplasm</location>
    </subcellularLocation>
</comment>
<name>A0A9D1JXW2_9BACT</name>
<dbReference type="PANTHER" id="PTHR32182:SF0">
    <property type="entry name" value="DNA REPLICATION AND REPAIR PROTEIN RECF"/>
    <property type="match status" value="1"/>
</dbReference>
<dbReference type="EMBL" id="DVJQ01000049">
    <property type="protein sequence ID" value="HIS74570.1"/>
    <property type="molecule type" value="Genomic_DNA"/>
</dbReference>
<evidence type="ECO:0000256" key="6">
    <source>
        <dbReference type="ARBA" id="ARBA00022741"/>
    </source>
</evidence>
<dbReference type="NCBIfam" id="TIGR00611">
    <property type="entry name" value="recf"/>
    <property type="match status" value="1"/>
</dbReference>
<keyword evidence="8 9" id="KW-0238">DNA-binding</keyword>
<dbReference type="GO" id="GO:0006260">
    <property type="term" value="P:DNA replication"/>
    <property type="evidence" value="ECO:0007669"/>
    <property type="project" value="UniProtKB-UniRule"/>
</dbReference>
<dbReference type="GO" id="GO:0006302">
    <property type="term" value="P:double-strand break repair"/>
    <property type="evidence" value="ECO:0007669"/>
    <property type="project" value="TreeGrafter"/>
</dbReference>
<protein>
    <recommendedName>
        <fullName evidence="3 9">DNA replication and repair protein RecF</fullName>
    </recommendedName>
</protein>
<evidence type="ECO:0000256" key="5">
    <source>
        <dbReference type="ARBA" id="ARBA00022705"/>
    </source>
</evidence>
<keyword evidence="6 9" id="KW-0547">Nucleotide-binding</keyword>
<dbReference type="GO" id="GO:0005737">
    <property type="term" value="C:cytoplasm"/>
    <property type="evidence" value="ECO:0007669"/>
    <property type="project" value="UniProtKB-SubCell"/>
</dbReference>
<gene>
    <name evidence="9 12" type="primary">recF</name>
    <name evidence="12" type="ORF">IAA86_06085</name>
</gene>
<evidence type="ECO:0000256" key="1">
    <source>
        <dbReference type="ARBA" id="ARBA00004496"/>
    </source>
</evidence>
<evidence type="ECO:0000313" key="12">
    <source>
        <dbReference type="EMBL" id="HIS74570.1"/>
    </source>
</evidence>
<feature type="binding site" evidence="9">
    <location>
        <begin position="30"/>
        <end position="37"/>
    </location>
    <ligand>
        <name>ATP</name>
        <dbReference type="ChEBI" id="CHEBI:30616"/>
    </ligand>
</feature>
<keyword evidence="4 9" id="KW-0963">Cytoplasm</keyword>
<dbReference type="CDD" id="cd03242">
    <property type="entry name" value="ABC_RecF"/>
    <property type="match status" value="1"/>
</dbReference>
<evidence type="ECO:0000256" key="3">
    <source>
        <dbReference type="ARBA" id="ARBA00020170"/>
    </source>
</evidence>
<keyword evidence="7 9" id="KW-0067">ATP-binding</keyword>
<dbReference type="InterPro" id="IPR027417">
    <property type="entry name" value="P-loop_NTPase"/>
</dbReference>
<evidence type="ECO:0000256" key="8">
    <source>
        <dbReference type="ARBA" id="ARBA00023125"/>
    </source>
</evidence>
<dbReference type="InterPro" id="IPR042174">
    <property type="entry name" value="RecF_2"/>
</dbReference>
<dbReference type="GO" id="GO:0005524">
    <property type="term" value="F:ATP binding"/>
    <property type="evidence" value="ECO:0007669"/>
    <property type="project" value="UniProtKB-UniRule"/>
</dbReference>
<dbReference type="Pfam" id="PF02463">
    <property type="entry name" value="SMC_N"/>
    <property type="match status" value="1"/>
</dbReference>
<dbReference type="GO" id="GO:0009432">
    <property type="term" value="P:SOS response"/>
    <property type="evidence" value="ECO:0007669"/>
    <property type="project" value="UniProtKB-UniRule"/>
</dbReference>
<comment type="similarity">
    <text evidence="2 9 10">Belongs to the RecF family.</text>
</comment>
<evidence type="ECO:0000256" key="9">
    <source>
        <dbReference type="HAMAP-Rule" id="MF_00365"/>
    </source>
</evidence>
<evidence type="ECO:0000256" key="10">
    <source>
        <dbReference type="RuleBase" id="RU000578"/>
    </source>
</evidence>
<evidence type="ECO:0000259" key="11">
    <source>
        <dbReference type="Pfam" id="PF02463"/>
    </source>
</evidence>
<dbReference type="Proteomes" id="UP000886865">
    <property type="component" value="Unassembled WGS sequence"/>
</dbReference>
<dbReference type="AlphaFoldDB" id="A0A9D1JXW2"/>
<dbReference type="InterPro" id="IPR003395">
    <property type="entry name" value="RecF/RecN/SMC_N"/>
</dbReference>
<dbReference type="PANTHER" id="PTHR32182">
    <property type="entry name" value="DNA REPLICATION AND REPAIR PROTEIN RECF"/>
    <property type="match status" value="1"/>
</dbReference>
<reference evidence="12" key="1">
    <citation type="submission" date="2020-10" db="EMBL/GenBank/DDBJ databases">
        <authorList>
            <person name="Gilroy R."/>
        </authorList>
    </citation>
    <scope>NUCLEOTIDE SEQUENCE</scope>
    <source>
        <strain evidence="12">CHK152-2871</strain>
    </source>
</reference>
<accession>A0A9D1JXW2</accession>
<dbReference type="InterPro" id="IPR018078">
    <property type="entry name" value="DNA-binding_RecF_CS"/>
</dbReference>
<feature type="domain" description="RecF/RecN/SMC N-terminal" evidence="11">
    <location>
        <begin position="2"/>
        <end position="344"/>
    </location>
</feature>
<dbReference type="HAMAP" id="MF_00365">
    <property type="entry name" value="RecF"/>
    <property type="match status" value="1"/>
</dbReference>
<dbReference type="PROSITE" id="PS00618">
    <property type="entry name" value="RECF_2"/>
    <property type="match status" value="1"/>
</dbReference>
<proteinExistence type="inferred from homology"/>
<dbReference type="GO" id="GO:0000731">
    <property type="term" value="P:DNA synthesis involved in DNA repair"/>
    <property type="evidence" value="ECO:0007669"/>
    <property type="project" value="TreeGrafter"/>
</dbReference>
<dbReference type="SUPFAM" id="SSF52540">
    <property type="entry name" value="P-loop containing nucleoside triphosphate hydrolases"/>
    <property type="match status" value="1"/>
</dbReference>
<reference evidence="12" key="2">
    <citation type="journal article" date="2021" name="PeerJ">
        <title>Extensive microbial diversity within the chicken gut microbiome revealed by metagenomics and culture.</title>
        <authorList>
            <person name="Gilroy R."/>
            <person name="Ravi A."/>
            <person name="Getino M."/>
            <person name="Pursley I."/>
            <person name="Horton D.L."/>
            <person name="Alikhan N.F."/>
            <person name="Baker D."/>
            <person name="Gharbi K."/>
            <person name="Hall N."/>
            <person name="Watson M."/>
            <person name="Adriaenssens E.M."/>
            <person name="Foster-Nyarko E."/>
            <person name="Jarju S."/>
            <person name="Secka A."/>
            <person name="Antonio M."/>
            <person name="Oren A."/>
            <person name="Chaudhuri R.R."/>
            <person name="La Ragione R."/>
            <person name="Hildebrand F."/>
            <person name="Pallen M.J."/>
        </authorList>
    </citation>
    <scope>NUCLEOTIDE SEQUENCE</scope>
    <source>
        <strain evidence="12">CHK152-2871</strain>
    </source>
</reference>
<dbReference type="InterPro" id="IPR001238">
    <property type="entry name" value="DNA-binding_RecF"/>
</dbReference>
<evidence type="ECO:0000313" key="13">
    <source>
        <dbReference type="Proteomes" id="UP000886865"/>
    </source>
</evidence>
<dbReference type="Gene3D" id="1.20.1050.90">
    <property type="entry name" value="RecF/RecN/SMC, N-terminal domain"/>
    <property type="match status" value="1"/>
</dbReference>
<evidence type="ECO:0000256" key="7">
    <source>
        <dbReference type="ARBA" id="ARBA00022840"/>
    </source>
</evidence>
<keyword evidence="9 10" id="KW-0227">DNA damage</keyword>